<evidence type="ECO:0000256" key="7">
    <source>
        <dbReference type="ARBA" id="ARBA00023180"/>
    </source>
</evidence>
<dbReference type="EC" id="3.2.1.25" evidence="4"/>
<dbReference type="SUPFAM" id="SSF51445">
    <property type="entry name" value="(Trans)glycosidases"/>
    <property type="match status" value="1"/>
</dbReference>
<dbReference type="GO" id="GO:0005975">
    <property type="term" value="P:carbohydrate metabolic process"/>
    <property type="evidence" value="ECO:0007669"/>
    <property type="project" value="InterPro"/>
</dbReference>
<evidence type="ECO:0000259" key="10">
    <source>
        <dbReference type="Pfam" id="PF02836"/>
    </source>
</evidence>
<proteinExistence type="inferred from homology"/>
<evidence type="ECO:0000256" key="3">
    <source>
        <dbReference type="ARBA" id="ARBA00007401"/>
    </source>
</evidence>
<dbReference type="GO" id="GO:0006516">
    <property type="term" value="P:glycoprotein catabolic process"/>
    <property type="evidence" value="ECO:0007669"/>
    <property type="project" value="TreeGrafter"/>
</dbReference>
<keyword evidence="13" id="KW-1185">Reference proteome</keyword>
<dbReference type="EMBL" id="VLLE01000005">
    <property type="protein sequence ID" value="TWI80584.1"/>
    <property type="molecule type" value="Genomic_DNA"/>
</dbReference>
<dbReference type="Gene3D" id="2.60.120.260">
    <property type="entry name" value="Galactose-binding domain-like"/>
    <property type="match status" value="1"/>
</dbReference>
<dbReference type="Proteomes" id="UP000316167">
    <property type="component" value="Unassembled WGS sequence"/>
</dbReference>
<evidence type="ECO:0000256" key="1">
    <source>
        <dbReference type="ARBA" id="ARBA00000829"/>
    </source>
</evidence>
<dbReference type="Pfam" id="PF02836">
    <property type="entry name" value="Glyco_hydro_2_C"/>
    <property type="match status" value="1"/>
</dbReference>
<dbReference type="InterPro" id="IPR054593">
    <property type="entry name" value="Beta-mannosidase-like_N2"/>
</dbReference>
<dbReference type="PANTHER" id="PTHR43730">
    <property type="entry name" value="BETA-MANNOSIDASE"/>
    <property type="match status" value="1"/>
</dbReference>
<dbReference type="Gene3D" id="2.60.40.10">
    <property type="entry name" value="Immunoglobulins"/>
    <property type="match status" value="1"/>
</dbReference>
<comment type="subcellular location">
    <subcellularLocation>
        <location evidence="2">Lysosome</location>
    </subcellularLocation>
</comment>
<dbReference type="GO" id="GO:0004567">
    <property type="term" value="F:beta-mannosidase activity"/>
    <property type="evidence" value="ECO:0007669"/>
    <property type="project" value="UniProtKB-EC"/>
</dbReference>
<dbReference type="AlphaFoldDB" id="A0A562SI25"/>
<organism evidence="12 13">
    <name type="scientific">Lacibacter cauensis</name>
    <dbReference type="NCBI Taxonomy" id="510947"/>
    <lineage>
        <taxon>Bacteria</taxon>
        <taxon>Pseudomonadati</taxon>
        <taxon>Bacteroidota</taxon>
        <taxon>Chitinophagia</taxon>
        <taxon>Chitinophagales</taxon>
        <taxon>Chitinophagaceae</taxon>
        <taxon>Lacibacter</taxon>
    </lineage>
</organism>
<dbReference type="FunFam" id="3.20.20.80:FF:000050">
    <property type="entry name" value="Beta-mannosidase B"/>
    <property type="match status" value="1"/>
</dbReference>
<sequence length="688" mass="80835">MELKLKALYMPVVLRWGIIDNGYFMNKKLLFSLLLGLFISSLTAQPAVQKIVLHQNWQFSEQNKNKWYAAKVPGTVHTDLLTNKLIPDPYYRDNEKKLQWIGETNWDYKTTFQADAAILQRKNIELVFDGLDTYADVYLNGQLLFSADNMFRQWKADVKQLLKPNNTLLIRFASAKNKVDSIAKSKLPFVLPDNARTYARKAQYHFGWDWGPTFITCGIWKSVYLEAFNERPIEKPFTAVNKVELVQQPDQYGKTFYFKINGKPVYMKGANYIPSDMFTPRLTKEDYRKILMLAKDANMNMLRVWGGGIYEEDVFYDLCDELGIYIWQDFMFAGAMVPGDEQFFNNVKEEVKYQIKRLRHHKSIVVWCGNNEVDEAWHQWGWQNQFNLHGQDSAKVWNDYVRLFRDSIAAWVNVFDGTRQYVSTSPTNGWGRAKSITEGDSHYWGVWWGLEPVEIFEQKTGRFVSEYGMQAMPNYSSIEKFTLPQDRFLFSDVIHQHQKAGNGFMKIESYLHRYFLDSAKVKQLSLQDYTYLTQCLQYYSLKNAIAIHRSKEPYNMGTLLWQLNDCWPVASWSITDYSREPKAAWYAVKEAYRDDVKPVRDSVYPKDVVLKKPSFTIRHEGENLFSIVSNVDAKYVYLYKQQTFFDIDDNYFDLKAGVKKYLHVKNRYFSTKEISTIKIKSLFDVLRK</sequence>
<keyword evidence="5" id="KW-0732">Signal</keyword>
<dbReference type="FunFam" id="2.60.120.260:FF:000060">
    <property type="entry name" value="Probable beta-mannosidase"/>
    <property type="match status" value="1"/>
</dbReference>
<dbReference type="Gene3D" id="3.20.20.80">
    <property type="entry name" value="Glycosidases"/>
    <property type="match status" value="1"/>
</dbReference>
<dbReference type="Pfam" id="PF22666">
    <property type="entry name" value="Glyco_hydro_2_N2"/>
    <property type="match status" value="1"/>
</dbReference>
<feature type="domain" description="Beta-mannosidase-like galactose-binding" evidence="11">
    <location>
        <begin position="57"/>
        <end position="221"/>
    </location>
</feature>
<evidence type="ECO:0000313" key="12">
    <source>
        <dbReference type="EMBL" id="TWI80584.1"/>
    </source>
</evidence>
<evidence type="ECO:0000256" key="6">
    <source>
        <dbReference type="ARBA" id="ARBA00022801"/>
    </source>
</evidence>
<evidence type="ECO:0000313" key="13">
    <source>
        <dbReference type="Proteomes" id="UP000316167"/>
    </source>
</evidence>
<dbReference type="InterPro" id="IPR050887">
    <property type="entry name" value="Beta-mannosidase_GH2"/>
</dbReference>
<dbReference type="SUPFAM" id="SSF49785">
    <property type="entry name" value="Galactose-binding domain-like"/>
    <property type="match status" value="1"/>
</dbReference>
<gene>
    <name evidence="12" type="ORF">IQ13_3263</name>
</gene>
<comment type="similarity">
    <text evidence="3">Belongs to the glycosyl hydrolase 2 family.</text>
</comment>
<dbReference type="GO" id="GO:0005764">
    <property type="term" value="C:lysosome"/>
    <property type="evidence" value="ECO:0007669"/>
    <property type="project" value="UniProtKB-SubCell"/>
</dbReference>
<keyword evidence="8" id="KW-0458">Lysosome</keyword>
<evidence type="ECO:0000256" key="4">
    <source>
        <dbReference type="ARBA" id="ARBA00012754"/>
    </source>
</evidence>
<keyword evidence="9" id="KW-0326">Glycosidase</keyword>
<evidence type="ECO:0000256" key="8">
    <source>
        <dbReference type="ARBA" id="ARBA00023228"/>
    </source>
</evidence>
<comment type="caution">
    <text evidence="12">The sequence shown here is derived from an EMBL/GenBank/DDBJ whole genome shotgun (WGS) entry which is preliminary data.</text>
</comment>
<dbReference type="InterPro" id="IPR008979">
    <property type="entry name" value="Galactose-bd-like_sf"/>
</dbReference>
<feature type="domain" description="Glycoside hydrolase family 2 catalytic" evidence="10">
    <location>
        <begin position="258"/>
        <end position="373"/>
    </location>
</feature>
<evidence type="ECO:0000259" key="11">
    <source>
        <dbReference type="Pfam" id="PF22666"/>
    </source>
</evidence>
<reference evidence="12 13" key="1">
    <citation type="journal article" date="2015" name="Stand. Genomic Sci.">
        <title>Genomic Encyclopedia of Bacterial and Archaeal Type Strains, Phase III: the genomes of soil and plant-associated and newly described type strains.</title>
        <authorList>
            <person name="Whitman W.B."/>
            <person name="Woyke T."/>
            <person name="Klenk H.P."/>
            <person name="Zhou Y."/>
            <person name="Lilburn T.G."/>
            <person name="Beck B.J."/>
            <person name="De Vos P."/>
            <person name="Vandamme P."/>
            <person name="Eisen J.A."/>
            <person name="Garrity G."/>
            <person name="Hugenholtz P."/>
            <person name="Kyrpides N.C."/>
        </authorList>
    </citation>
    <scope>NUCLEOTIDE SEQUENCE [LARGE SCALE GENOMIC DNA]</scope>
    <source>
        <strain evidence="12 13">CGMCC 1.7271</strain>
    </source>
</reference>
<evidence type="ECO:0000256" key="9">
    <source>
        <dbReference type="ARBA" id="ARBA00023295"/>
    </source>
</evidence>
<dbReference type="InterPro" id="IPR006103">
    <property type="entry name" value="Glyco_hydro_2_cat"/>
</dbReference>
<keyword evidence="7" id="KW-0325">Glycoprotein</keyword>
<accession>A0A562SI25</accession>
<dbReference type="InterPro" id="IPR013783">
    <property type="entry name" value="Ig-like_fold"/>
</dbReference>
<dbReference type="PANTHER" id="PTHR43730:SF1">
    <property type="entry name" value="BETA-MANNOSIDASE"/>
    <property type="match status" value="1"/>
</dbReference>
<evidence type="ECO:0000256" key="5">
    <source>
        <dbReference type="ARBA" id="ARBA00022729"/>
    </source>
</evidence>
<comment type="catalytic activity">
    <reaction evidence="1">
        <text>Hydrolysis of terminal, non-reducing beta-D-mannose residues in beta-D-mannosides.</text>
        <dbReference type="EC" id="3.2.1.25"/>
    </reaction>
</comment>
<dbReference type="InterPro" id="IPR017853">
    <property type="entry name" value="GH"/>
</dbReference>
<name>A0A562SI25_9BACT</name>
<protein>
    <recommendedName>
        <fullName evidence="4">beta-mannosidase</fullName>
        <ecNumber evidence="4">3.2.1.25</ecNumber>
    </recommendedName>
</protein>
<evidence type="ECO:0000256" key="2">
    <source>
        <dbReference type="ARBA" id="ARBA00004371"/>
    </source>
</evidence>
<keyword evidence="6" id="KW-0378">Hydrolase</keyword>